<dbReference type="InterPro" id="IPR016066">
    <property type="entry name" value="A-D-PHexomutase_CS"/>
</dbReference>
<dbReference type="Gene3D" id="3.30.310.50">
    <property type="entry name" value="Alpha-D-phosphohexomutase, C-terminal domain"/>
    <property type="match status" value="1"/>
</dbReference>
<evidence type="ECO:0000259" key="10">
    <source>
        <dbReference type="Pfam" id="PF02879"/>
    </source>
</evidence>
<dbReference type="InterPro" id="IPR005844">
    <property type="entry name" value="A-D-PHexomutase_a/b/a-I"/>
</dbReference>
<keyword evidence="3" id="KW-0597">Phosphoprotein</keyword>
<dbReference type="InterPro" id="IPR036900">
    <property type="entry name" value="A-D-PHexomutase_C_sf"/>
</dbReference>
<dbReference type="CDD" id="cd03089">
    <property type="entry name" value="PMM_PGM"/>
    <property type="match status" value="1"/>
</dbReference>
<dbReference type="InterPro" id="IPR005846">
    <property type="entry name" value="A-D-PHexomutase_a/b/a-III"/>
</dbReference>
<feature type="domain" description="Alpha-D-phosphohexomutase alpha/beta/alpha" evidence="10">
    <location>
        <begin position="156"/>
        <end position="254"/>
    </location>
</feature>
<dbReference type="SUPFAM" id="SSF55957">
    <property type="entry name" value="Phosphoglucomutase, C-terminal domain"/>
    <property type="match status" value="1"/>
</dbReference>
<dbReference type="Pfam" id="PF02878">
    <property type="entry name" value="PGM_PMM_I"/>
    <property type="match status" value="1"/>
</dbReference>
<name>A0A1G6IN41_9BACT</name>
<keyword evidence="4 7" id="KW-0479">Metal-binding</keyword>
<comment type="cofactor">
    <cofactor evidence="1">
        <name>Mg(2+)</name>
        <dbReference type="ChEBI" id="CHEBI:18420"/>
    </cofactor>
</comment>
<proteinExistence type="inferred from homology"/>
<reference evidence="13" key="1">
    <citation type="submission" date="2016-10" db="EMBL/GenBank/DDBJ databases">
        <authorList>
            <person name="Varghese N."/>
            <person name="Submissions S."/>
        </authorList>
    </citation>
    <scope>NUCLEOTIDE SEQUENCE [LARGE SCALE GENOMIC DNA]</scope>
    <source>
        <strain evidence="13">DSM 8415</strain>
    </source>
</reference>
<dbReference type="PANTHER" id="PTHR43771:SF2">
    <property type="entry name" value="PHOSPHOMANNOMUTASE_PHOSPHOGLUCOMUTASE"/>
    <property type="match status" value="1"/>
</dbReference>
<evidence type="ECO:0000256" key="4">
    <source>
        <dbReference type="ARBA" id="ARBA00022723"/>
    </source>
</evidence>
<dbReference type="PANTHER" id="PTHR43771">
    <property type="entry name" value="PHOSPHOMANNOMUTASE"/>
    <property type="match status" value="1"/>
</dbReference>
<organism evidence="12 13">
    <name type="scientific">Desulfurella multipotens</name>
    <dbReference type="NCBI Taxonomy" id="79269"/>
    <lineage>
        <taxon>Bacteria</taxon>
        <taxon>Pseudomonadati</taxon>
        <taxon>Campylobacterota</taxon>
        <taxon>Desulfurellia</taxon>
        <taxon>Desulfurellales</taxon>
        <taxon>Desulfurellaceae</taxon>
        <taxon>Desulfurella</taxon>
    </lineage>
</organism>
<evidence type="ECO:0000256" key="5">
    <source>
        <dbReference type="ARBA" id="ARBA00022842"/>
    </source>
</evidence>
<dbReference type="PRINTS" id="PR00509">
    <property type="entry name" value="PGMPMM"/>
</dbReference>
<evidence type="ECO:0000256" key="1">
    <source>
        <dbReference type="ARBA" id="ARBA00001946"/>
    </source>
</evidence>
<dbReference type="InterPro" id="IPR005843">
    <property type="entry name" value="A-D-PHexomutase_C"/>
</dbReference>
<keyword evidence="6" id="KW-0413">Isomerase</keyword>
<dbReference type="OrthoDB" id="9806956at2"/>
<dbReference type="GO" id="GO:0000287">
    <property type="term" value="F:magnesium ion binding"/>
    <property type="evidence" value="ECO:0007669"/>
    <property type="project" value="InterPro"/>
</dbReference>
<dbReference type="InterPro" id="IPR005845">
    <property type="entry name" value="A-D-PHexomutase_a/b/a-II"/>
</dbReference>
<dbReference type="Pfam" id="PF00408">
    <property type="entry name" value="PGM_PMM_IV"/>
    <property type="match status" value="1"/>
</dbReference>
<dbReference type="Gene3D" id="3.40.120.10">
    <property type="entry name" value="Alpha-D-Glucose-1,6-Bisphosphate, subunit A, domain 3"/>
    <property type="match status" value="3"/>
</dbReference>
<evidence type="ECO:0000256" key="3">
    <source>
        <dbReference type="ARBA" id="ARBA00022553"/>
    </source>
</evidence>
<keyword evidence="13" id="KW-1185">Reference proteome</keyword>
<feature type="domain" description="Alpha-D-phosphohexomutase C-terminal" evidence="8">
    <location>
        <begin position="377"/>
        <end position="456"/>
    </location>
</feature>
<protein>
    <submittedName>
        <fullName evidence="12">Phosphomannomutase / phosphoglucomutase</fullName>
    </submittedName>
</protein>
<evidence type="ECO:0000256" key="6">
    <source>
        <dbReference type="ARBA" id="ARBA00023235"/>
    </source>
</evidence>
<sequence length="466" mass="52632">MIVDDSIFREYDIRGIVGENLDEQFACTLGQAFAAHLKKAFKKEDLTVSIGYDARLSSKKLFNALCYGLNYRGVKVIDIGLVATPVAYFSLFNLHVDGGIMITASHNPPQYNGFKLSVGKNTIFGEEIQTIKEIMKSTDVIEIGKPEFSTYDIIKDYTTYMLNQFRQLKELPNKPKVVLDAGNGTGGFIAYPILKELDFDVIGLFIEPDGTFPNHHPDPTVEENLKELKKTLKDNSFDIGIGFDGDADRIGVILKNEETMYGDQLLLLFAQHILKEHKGATIIGEVKCSQVLYDKIEQAGGKAIMWKAGHSLIKAKMKEEKALLGGEMSGHIFFADRYFGYDDAIYVSLRLLEILAKERIDLQKWKNDLPKTFNTPEIRIDCPEEKKVLVTKEIEDYYIKNKEKYAITNIITIDGIRFNTKNGWGLVRSSNTQPALVLRFEANSPENLEKLKNDTLDIVKRTIDSV</sequence>
<keyword evidence="5 7" id="KW-0460">Magnesium</keyword>
<evidence type="ECO:0000313" key="13">
    <source>
        <dbReference type="Proteomes" id="UP000199411"/>
    </source>
</evidence>
<dbReference type="Pfam" id="PF02880">
    <property type="entry name" value="PGM_PMM_III"/>
    <property type="match status" value="1"/>
</dbReference>
<accession>A0A1G6IN41</accession>
<dbReference type="GO" id="GO:0016868">
    <property type="term" value="F:intramolecular phosphotransferase activity"/>
    <property type="evidence" value="ECO:0007669"/>
    <property type="project" value="InterPro"/>
</dbReference>
<feature type="domain" description="Alpha-D-phosphohexomutase alpha/beta/alpha" evidence="11">
    <location>
        <begin position="262"/>
        <end position="372"/>
    </location>
</feature>
<evidence type="ECO:0000256" key="2">
    <source>
        <dbReference type="ARBA" id="ARBA00010231"/>
    </source>
</evidence>
<dbReference type="PROSITE" id="PS00710">
    <property type="entry name" value="PGM_PMM"/>
    <property type="match status" value="1"/>
</dbReference>
<gene>
    <name evidence="12" type="ORF">SAMN05660835_00273</name>
</gene>
<dbReference type="InterPro" id="IPR016055">
    <property type="entry name" value="A-D-PHexomutase_a/b/a-I/II/III"/>
</dbReference>
<dbReference type="Proteomes" id="UP000199411">
    <property type="component" value="Unassembled WGS sequence"/>
</dbReference>
<dbReference type="SUPFAM" id="SSF53738">
    <property type="entry name" value="Phosphoglucomutase, first 3 domains"/>
    <property type="match status" value="3"/>
</dbReference>
<evidence type="ECO:0000259" key="9">
    <source>
        <dbReference type="Pfam" id="PF02878"/>
    </source>
</evidence>
<evidence type="ECO:0000259" key="8">
    <source>
        <dbReference type="Pfam" id="PF00408"/>
    </source>
</evidence>
<dbReference type="InterPro" id="IPR005841">
    <property type="entry name" value="Alpha-D-phosphohexomutase_SF"/>
</dbReference>
<evidence type="ECO:0000259" key="11">
    <source>
        <dbReference type="Pfam" id="PF02880"/>
    </source>
</evidence>
<dbReference type="EMBL" id="FMYU01000002">
    <property type="protein sequence ID" value="SDC07863.1"/>
    <property type="molecule type" value="Genomic_DNA"/>
</dbReference>
<comment type="similarity">
    <text evidence="2 7">Belongs to the phosphohexose mutase family.</text>
</comment>
<dbReference type="Pfam" id="PF02879">
    <property type="entry name" value="PGM_PMM_II"/>
    <property type="match status" value="1"/>
</dbReference>
<evidence type="ECO:0000313" key="12">
    <source>
        <dbReference type="EMBL" id="SDC07863.1"/>
    </source>
</evidence>
<feature type="domain" description="Alpha-D-phosphohexomutase alpha/beta/alpha" evidence="9">
    <location>
        <begin position="7"/>
        <end position="139"/>
    </location>
</feature>
<dbReference type="RefSeq" id="WP_092127642.1">
    <property type="nucleotide sequence ID" value="NZ_FMYU01000002.1"/>
</dbReference>
<dbReference type="GO" id="GO:0005975">
    <property type="term" value="P:carbohydrate metabolic process"/>
    <property type="evidence" value="ECO:0007669"/>
    <property type="project" value="InterPro"/>
</dbReference>
<dbReference type="AlphaFoldDB" id="A0A1G6IN41"/>
<evidence type="ECO:0000256" key="7">
    <source>
        <dbReference type="RuleBase" id="RU004326"/>
    </source>
</evidence>